<comment type="caution">
    <text evidence="3">The sequence shown here is derived from an EMBL/GenBank/DDBJ whole genome shotgun (WGS) entry which is preliminary data.</text>
</comment>
<organism evidence="3 4">
    <name type="scientific">Pristionchus mayeri</name>
    <dbReference type="NCBI Taxonomy" id="1317129"/>
    <lineage>
        <taxon>Eukaryota</taxon>
        <taxon>Metazoa</taxon>
        <taxon>Ecdysozoa</taxon>
        <taxon>Nematoda</taxon>
        <taxon>Chromadorea</taxon>
        <taxon>Rhabditida</taxon>
        <taxon>Rhabditina</taxon>
        <taxon>Diplogasteromorpha</taxon>
        <taxon>Diplogasteroidea</taxon>
        <taxon>Neodiplogasteridae</taxon>
        <taxon>Pristionchus</taxon>
    </lineage>
</organism>
<accession>A0AAN4ZM22</accession>
<evidence type="ECO:0000256" key="1">
    <source>
        <dbReference type="SAM" id="Coils"/>
    </source>
</evidence>
<feature type="non-terminal residue" evidence="3">
    <location>
        <position position="405"/>
    </location>
</feature>
<feature type="coiled-coil region" evidence="1">
    <location>
        <begin position="346"/>
        <end position="373"/>
    </location>
</feature>
<dbReference type="PROSITE" id="PS00141">
    <property type="entry name" value="ASP_PROTEASE"/>
    <property type="match status" value="1"/>
</dbReference>
<dbReference type="Pfam" id="PF17921">
    <property type="entry name" value="Integrase_H2C2"/>
    <property type="match status" value="1"/>
</dbReference>
<dbReference type="InterPro" id="IPR041588">
    <property type="entry name" value="Integrase_H2C2"/>
</dbReference>
<gene>
    <name evidence="3" type="ORF">PMAYCL1PPCAC_13987</name>
</gene>
<sequence>LLLDTGADASLIDEQLLSGMEAVEIEEIKKNDGPVLRDANQNPINLRGKAVLDVKLQIGKAAKIGFYVTRARVGVIIGGAGLDAIGVELREKQDKDEDMEDAGEAVVLRHCVIARGEMDMVWTNGVPGSTVILDSSMDGVVEGIAMNESVVPVPVMNTTDKEMVFEKLQSAGRWKKCVAPETGGAAIKKIHRESHAEDMDRWREIEEKMKKNNPEGLMKTRSMVERSNEDEVTGERDKKIEEWRIDQSRDEWVEMVKNGLEDVRLGKREADGKVEMPFSSMDLSWADFKVHNGLLYLMGREHQLLLYVPESRRKKLVKQMHESVLLGHSGSKKLLQLLKKEFVWGGMDKEKTLEEVNRRLDDERRKMKETYDKKFKHNKGIEPKIGDRVYIKKELNGSKNPKLEL</sequence>
<dbReference type="InterPro" id="IPR001995">
    <property type="entry name" value="Peptidase_A2_cat"/>
</dbReference>
<protein>
    <recommendedName>
        <fullName evidence="2">Peptidase A2 domain-containing protein</fullName>
    </recommendedName>
</protein>
<dbReference type="GO" id="GO:0006508">
    <property type="term" value="P:proteolysis"/>
    <property type="evidence" value="ECO:0007669"/>
    <property type="project" value="InterPro"/>
</dbReference>
<dbReference type="Gene3D" id="1.10.340.70">
    <property type="match status" value="1"/>
</dbReference>
<dbReference type="EMBL" id="BTRK01000003">
    <property type="protein sequence ID" value="GMR43792.1"/>
    <property type="molecule type" value="Genomic_DNA"/>
</dbReference>
<dbReference type="Proteomes" id="UP001328107">
    <property type="component" value="Unassembled WGS sequence"/>
</dbReference>
<name>A0AAN4ZM22_9BILA</name>
<dbReference type="GO" id="GO:0004190">
    <property type="term" value="F:aspartic-type endopeptidase activity"/>
    <property type="evidence" value="ECO:0007669"/>
    <property type="project" value="InterPro"/>
</dbReference>
<dbReference type="AlphaFoldDB" id="A0AAN4ZM22"/>
<dbReference type="InterPro" id="IPR001969">
    <property type="entry name" value="Aspartic_peptidase_AS"/>
</dbReference>
<dbReference type="PROSITE" id="PS50175">
    <property type="entry name" value="ASP_PROT_RETROV"/>
    <property type="match status" value="1"/>
</dbReference>
<keyword evidence="1" id="KW-0175">Coiled coil</keyword>
<feature type="domain" description="Peptidase A2" evidence="2">
    <location>
        <begin position="1"/>
        <end position="14"/>
    </location>
</feature>
<evidence type="ECO:0000313" key="3">
    <source>
        <dbReference type="EMBL" id="GMR43792.1"/>
    </source>
</evidence>
<evidence type="ECO:0000259" key="2">
    <source>
        <dbReference type="PROSITE" id="PS50175"/>
    </source>
</evidence>
<proteinExistence type="predicted"/>
<feature type="non-terminal residue" evidence="3">
    <location>
        <position position="1"/>
    </location>
</feature>
<reference evidence="4" key="1">
    <citation type="submission" date="2022-10" db="EMBL/GenBank/DDBJ databases">
        <title>Genome assembly of Pristionchus species.</title>
        <authorList>
            <person name="Yoshida K."/>
            <person name="Sommer R.J."/>
        </authorList>
    </citation>
    <scope>NUCLEOTIDE SEQUENCE [LARGE SCALE GENOMIC DNA]</scope>
    <source>
        <strain evidence="4">RS5460</strain>
    </source>
</reference>
<keyword evidence="4" id="KW-1185">Reference proteome</keyword>
<evidence type="ECO:0000313" key="4">
    <source>
        <dbReference type="Proteomes" id="UP001328107"/>
    </source>
</evidence>